<proteinExistence type="predicted"/>
<evidence type="ECO:0000313" key="2">
    <source>
        <dbReference type="EMBL" id="TBW58891.1"/>
    </source>
</evidence>
<dbReference type="RefSeq" id="WP_123636360.1">
    <property type="nucleotide sequence ID" value="NZ_SJDL01000003.1"/>
</dbReference>
<dbReference type="Pfam" id="PF11743">
    <property type="entry name" value="DUF3301"/>
    <property type="match status" value="1"/>
</dbReference>
<name>A0ABY1ZPV5_9GAMM</name>
<reference evidence="2 3" key="1">
    <citation type="submission" date="2019-02" db="EMBL/GenBank/DDBJ databases">
        <title>Marinobacter halodurans sp. nov., a marine bacterium isolated from sea tidal flat.</title>
        <authorList>
            <person name="Yoo Y."/>
            <person name="Lee D.W."/>
            <person name="Kim B.S."/>
            <person name="Kim J.-J."/>
        </authorList>
    </citation>
    <scope>NUCLEOTIDE SEQUENCE [LARGE SCALE GENOMIC DNA]</scope>
    <source>
        <strain evidence="2 3">YJ-S3-2</strain>
    </source>
</reference>
<protein>
    <submittedName>
        <fullName evidence="2">DUF3301 domain-containing protein</fullName>
    </submittedName>
</protein>
<feature type="transmembrane region" description="Helical" evidence="1">
    <location>
        <begin position="6"/>
        <end position="22"/>
    </location>
</feature>
<evidence type="ECO:0000313" key="3">
    <source>
        <dbReference type="Proteomes" id="UP000313645"/>
    </source>
</evidence>
<sequence>MELGELFWLFLFGFVAWYWWRAKAIKDQVLLAARQYCKTMDVALLDDAVYLRGLWFKRDPEGRIRVWRRFLFEFTATGEERYTGRAILLGSRIEHMQLDPHRMPPGDLH</sequence>
<dbReference type="InterPro" id="IPR021732">
    <property type="entry name" value="DUF3301"/>
</dbReference>
<keyword evidence="3" id="KW-1185">Reference proteome</keyword>
<accession>A0ABY1ZPV5</accession>
<evidence type="ECO:0000256" key="1">
    <source>
        <dbReference type="SAM" id="Phobius"/>
    </source>
</evidence>
<keyword evidence="1" id="KW-0472">Membrane</keyword>
<keyword evidence="1" id="KW-0812">Transmembrane</keyword>
<gene>
    <name evidence="2" type="ORF">EZI54_03190</name>
</gene>
<dbReference type="EMBL" id="SJDL01000003">
    <property type="protein sequence ID" value="TBW58891.1"/>
    <property type="molecule type" value="Genomic_DNA"/>
</dbReference>
<dbReference type="Proteomes" id="UP000313645">
    <property type="component" value="Unassembled WGS sequence"/>
</dbReference>
<organism evidence="2 3">
    <name type="scientific">Marinobacter halodurans</name>
    <dbReference type="NCBI Taxonomy" id="2528979"/>
    <lineage>
        <taxon>Bacteria</taxon>
        <taxon>Pseudomonadati</taxon>
        <taxon>Pseudomonadota</taxon>
        <taxon>Gammaproteobacteria</taxon>
        <taxon>Pseudomonadales</taxon>
        <taxon>Marinobacteraceae</taxon>
        <taxon>Marinobacter</taxon>
    </lineage>
</organism>
<comment type="caution">
    <text evidence="2">The sequence shown here is derived from an EMBL/GenBank/DDBJ whole genome shotgun (WGS) entry which is preliminary data.</text>
</comment>
<keyword evidence="1" id="KW-1133">Transmembrane helix</keyword>